<dbReference type="PANTHER" id="PTHR11802">
    <property type="entry name" value="SERINE PROTEASE FAMILY S10 SERINE CARBOXYPEPTIDASE"/>
    <property type="match status" value="1"/>
</dbReference>
<dbReference type="AlphaFoldDB" id="A0A1S4A1D0"/>
<protein>
    <submittedName>
        <fullName evidence="3">Serine carboxypeptidase-like 49</fullName>
    </submittedName>
</protein>
<dbReference type="OrthoDB" id="1305195at2759"/>
<dbReference type="GO" id="GO:0004185">
    <property type="term" value="F:serine-type carboxypeptidase activity"/>
    <property type="evidence" value="ECO:0007669"/>
    <property type="project" value="InterPro"/>
</dbReference>
<dbReference type="OMA" id="INVICAC"/>
<evidence type="ECO:0000256" key="2">
    <source>
        <dbReference type="SAM" id="SignalP"/>
    </source>
</evidence>
<dbReference type="Gene3D" id="3.40.50.1820">
    <property type="entry name" value="alpha/beta hydrolase"/>
    <property type="match status" value="1"/>
</dbReference>
<dbReference type="InterPro" id="IPR001563">
    <property type="entry name" value="Peptidase_S10"/>
</dbReference>
<dbReference type="GO" id="GO:0006508">
    <property type="term" value="P:proteolysis"/>
    <property type="evidence" value="ECO:0007669"/>
    <property type="project" value="InterPro"/>
</dbReference>
<dbReference type="SMR" id="A0A1S4A1D0"/>
<dbReference type="InterPro" id="IPR029058">
    <property type="entry name" value="AB_hydrolase_fold"/>
</dbReference>
<feature type="chain" id="PRO_5010383852" evidence="2">
    <location>
        <begin position="26"/>
        <end position="164"/>
    </location>
</feature>
<dbReference type="Pfam" id="PF00450">
    <property type="entry name" value="Peptidase_S10"/>
    <property type="match status" value="1"/>
</dbReference>
<evidence type="ECO:0000313" key="3">
    <source>
        <dbReference type="RefSeq" id="XP_016470404.1"/>
    </source>
</evidence>
<name>A0A1S4A1D0_TOBAC</name>
<dbReference type="STRING" id="4097.A0A1S4A1D0"/>
<gene>
    <name evidence="3" type="primary">LOC107792678</name>
</gene>
<dbReference type="KEGG" id="nta:107792678"/>
<reference evidence="3" key="1">
    <citation type="submission" date="2025-08" db="UniProtKB">
        <authorList>
            <consortium name="RefSeq"/>
        </authorList>
    </citation>
    <scope>IDENTIFICATION</scope>
</reference>
<evidence type="ECO:0000256" key="1">
    <source>
        <dbReference type="ARBA" id="ARBA00009431"/>
    </source>
</evidence>
<feature type="signal peptide" evidence="2">
    <location>
        <begin position="1"/>
        <end position="25"/>
    </location>
</feature>
<proteinExistence type="inferred from homology"/>
<dbReference type="RefSeq" id="XP_016470404.1">
    <property type="nucleotide sequence ID" value="XM_016614918.1"/>
</dbReference>
<dbReference type="SUPFAM" id="SSF53474">
    <property type="entry name" value="alpha/beta-Hydrolases"/>
    <property type="match status" value="1"/>
</dbReference>
<sequence length="164" mass="18264">MAQMKLSLSVSLFLTLLLLSPSSFAKVSISSKLASKQAEKLIHELNLFPKESDNIVDRDPFPTAASRIVEKRFSFPNLANSSIISFEDLGHHAGYYKIKHSHAARLFYFFFESQGSKDDPVVIWLSGGPGCSSELALFYENGPFSIANNLSLVLNEYGWDKVIN</sequence>
<accession>A0A1S4A1D0</accession>
<dbReference type="PaxDb" id="4097-A0A1S4A1D0"/>
<comment type="similarity">
    <text evidence="1">Belongs to the peptidase S10 family.</text>
</comment>
<dbReference type="PANTHER" id="PTHR11802:SF446">
    <property type="entry name" value="SERINE CARBOXYPEPTIDASE-LIKE 49"/>
    <property type="match status" value="1"/>
</dbReference>
<keyword evidence="2" id="KW-0732">Signal</keyword>
<organism evidence="3">
    <name type="scientific">Nicotiana tabacum</name>
    <name type="common">Common tobacco</name>
    <dbReference type="NCBI Taxonomy" id="4097"/>
    <lineage>
        <taxon>Eukaryota</taxon>
        <taxon>Viridiplantae</taxon>
        <taxon>Streptophyta</taxon>
        <taxon>Embryophyta</taxon>
        <taxon>Tracheophyta</taxon>
        <taxon>Spermatophyta</taxon>
        <taxon>Magnoliopsida</taxon>
        <taxon>eudicotyledons</taxon>
        <taxon>Gunneridae</taxon>
        <taxon>Pentapetalae</taxon>
        <taxon>asterids</taxon>
        <taxon>lamiids</taxon>
        <taxon>Solanales</taxon>
        <taxon>Solanaceae</taxon>
        <taxon>Nicotianoideae</taxon>
        <taxon>Nicotianeae</taxon>
        <taxon>Nicotiana</taxon>
    </lineage>
</organism>